<gene>
    <name evidence="3" type="ORF">MNB_SV-8-285</name>
</gene>
<dbReference type="AlphaFoldDB" id="A0A1W1BN97"/>
<accession>A0A1W1BN97</accession>
<dbReference type="InterPro" id="IPR036663">
    <property type="entry name" value="Fumarylacetoacetase_C_sf"/>
</dbReference>
<reference evidence="3" key="1">
    <citation type="submission" date="2016-10" db="EMBL/GenBank/DDBJ databases">
        <authorList>
            <person name="de Groot N.N."/>
        </authorList>
    </citation>
    <scope>NUCLEOTIDE SEQUENCE</scope>
</reference>
<dbReference type="GO" id="GO:0046872">
    <property type="term" value="F:metal ion binding"/>
    <property type="evidence" value="ECO:0007669"/>
    <property type="project" value="UniProtKB-KW"/>
</dbReference>
<dbReference type="GO" id="GO:0008684">
    <property type="term" value="F:2-oxopent-4-enoate hydratase activity"/>
    <property type="evidence" value="ECO:0007669"/>
    <property type="project" value="UniProtKB-EC"/>
</dbReference>
<dbReference type="SUPFAM" id="SSF56529">
    <property type="entry name" value="FAH"/>
    <property type="match status" value="1"/>
</dbReference>
<evidence type="ECO:0000256" key="1">
    <source>
        <dbReference type="ARBA" id="ARBA00022723"/>
    </source>
</evidence>
<dbReference type="PANTHER" id="PTHR11820">
    <property type="entry name" value="ACYLPYRUVASE"/>
    <property type="match status" value="1"/>
</dbReference>
<name>A0A1W1BN97_9ZZZZ</name>
<evidence type="ECO:0000259" key="2">
    <source>
        <dbReference type="Pfam" id="PF01557"/>
    </source>
</evidence>
<keyword evidence="3" id="KW-0456">Lyase</keyword>
<feature type="domain" description="Fumarylacetoacetase-like C-terminal" evidence="2">
    <location>
        <begin position="15"/>
        <end position="180"/>
    </location>
</feature>
<proteinExistence type="predicted"/>
<dbReference type="Gene3D" id="3.90.850.10">
    <property type="entry name" value="Fumarylacetoacetase-like, C-terminal domain"/>
    <property type="match status" value="1"/>
</dbReference>
<protein>
    <submittedName>
        <fullName evidence="3">2-keto-4-pentenoate hydratase</fullName>
        <ecNumber evidence="3">4.2.1.80</ecNumber>
    </submittedName>
</protein>
<evidence type="ECO:0000313" key="3">
    <source>
        <dbReference type="EMBL" id="SFV54976.1"/>
    </source>
</evidence>
<dbReference type="PANTHER" id="PTHR11820:SF7">
    <property type="entry name" value="ACYLPYRUVASE FAHD1, MITOCHONDRIAL"/>
    <property type="match status" value="1"/>
</dbReference>
<dbReference type="GO" id="GO:0018773">
    <property type="term" value="F:acetylpyruvate hydrolase activity"/>
    <property type="evidence" value="ECO:0007669"/>
    <property type="project" value="TreeGrafter"/>
</dbReference>
<organism evidence="3">
    <name type="scientific">hydrothermal vent metagenome</name>
    <dbReference type="NCBI Taxonomy" id="652676"/>
    <lineage>
        <taxon>unclassified sequences</taxon>
        <taxon>metagenomes</taxon>
        <taxon>ecological metagenomes</taxon>
    </lineage>
</organism>
<dbReference type="EC" id="4.2.1.80" evidence="3"/>
<sequence length="202" mass="22845">MNSIRYCDDLIQPSKVVCVGRNYVEHIKELNNETPESMVLFNKPNSAITSKLKYIQEDCRFEGEICFLIQNTQIEGIGFGLDLTKAGIQNKMKSKGLPWERAKGFDGSAVLSPFVKFNGKIETIEMQLFINGKLAQHANYALMIYKPNEILQEIQTFMTLEDGDVIMSGTPKGVSTYKRDDVFLAVIYVDGRIVIKEEFVVS</sequence>
<keyword evidence="1" id="KW-0479">Metal-binding</keyword>
<dbReference type="Pfam" id="PF01557">
    <property type="entry name" value="FAA_hydrolase"/>
    <property type="match status" value="1"/>
</dbReference>
<dbReference type="EMBL" id="FPHD01000028">
    <property type="protein sequence ID" value="SFV54976.1"/>
    <property type="molecule type" value="Genomic_DNA"/>
</dbReference>
<dbReference type="InterPro" id="IPR011234">
    <property type="entry name" value="Fumarylacetoacetase-like_C"/>
</dbReference>